<dbReference type="Gene3D" id="3.40.50.720">
    <property type="entry name" value="NAD(P)-binding Rossmann-like Domain"/>
    <property type="match status" value="1"/>
</dbReference>
<dbReference type="Proteomes" id="UP000241462">
    <property type="component" value="Unassembled WGS sequence"/>
</dbReference>
<keyword evidence="2" id="KW-0560">Oxidoreductase</keyword>
<dbReference type="PANTHER" id="PTHR24320:SF283">
    <property type="entry name" value="RETINOL DEHYDROGENASE 11"/>
    <property type="match status" value="1"/>
</dbReference>
<evidence type="ECO:0000313" key="4">
    <source>
        <dbReference type="EMBL" id="PSR76029.1"/>
    </source>
</evidence>
<dbReference type="InParanoid" id="A0A2T2ZTD6"/>
<dbReference type="PRINTS" id="PR00080">
    <property type="entry name" value="SDRFAMILY"/>
</dbReference>
<accession>A0A2T2ZTD6</accession>
<dbReference type="OrthoDB" id="191139at2759"/>
<sequence length="352" mass="37459">MPRSFDASATAAGLAQDLAAHIADKVVLTTGVSPNSIGATFVEALAAHARPRLLILAGRSLSKLQQTADAVAVASASSSCSSCSSSSSAIETRLLQLDLTSLDAVRTAAAVVHGWADVPAIDVLVNNAGVMAVSDYTLSKDGVELQFAVNHLAHFLFTNLLMGKIVAATDGGRVVNVSSDGHRLAPIRWGDWNFRDGKTYNKWQAYGQSKTANMLFSVALAAKLGGGDGSSSSSSDKATLLAFSLHPGVVPSNLGSHLDWENDIADLRTLEASLGNAQAWQDFKFVTEQEGAATHVYAAFEPSLSERNGAYLQESRIADPWTDTVRPWATDKTEAMRLWKLSEQLVGEEFEH</sequence>
<dbReference type="Pfam" id="PF00106">
    <property type="entry name" value="adh_short"/>
    <property type="match status" value="1"/>
</dbReference>
<dbReference type="AlphaFoldDB" id="A0A2T2ZTD6"/>
<evidence type="ECO:0000256" key="3">
    <source>
        <dbReference type="RuleBase" id="RU000363"/>
    </source>
</evidence>
<dbReference type="InterPro" id="IPR036291">
    <property type="entry name" value="NAD(P)-bd_dom_sf"/>
</dbReference>
<reference evidence="4 5" key="1">
    <citation type="journal article" date="2018" name="Mycol. Prog.">
        <title>Coniella lustricola, a new species from submerged detritus.</title>
        <authorList>
            <person name="Raudabaugh D.B."/>
            <person name="Iturriaga T."/>
            <person name="Carver A."/>
            <person name="Mondo S."/>
            <person name="Pangilinan J."/>
            <person name="Lipzen A."/>
            <person name="He G."/>
            <person name="Amirebrahimi M."/>
            <person name="Grigoriev I.V."/>
            <person name="Miller A.N."/>
        </authorList>
    </citation>
    <scope>NUCLEOTIDE SEQUENCE [LARGE SCALE GENOMIC DNA]</scope>
    <source>
        <strain evidence="4 5">B22-T-1</strain>
    </source>
</reference>
<keyword evidence="5" id="KW-1185">Reference proteome</keyword>
<evidence type="ECO:0000256" key="2">
    <source>
        <dbReference type="ARBA" id="ARBA00023002"/>
    </source>
</evidence>
<name>A0A2T2ZTD6_9PEZI</name>
<evidence type="ECO:0000256" key="1">
    <source>
        <dbReference type="ARBA" id="ARBA00006484"/>
    </source>
</evidence>
<protein>
    <submittedName>
        <fullName evidence="4">NAD(P)-binding protein</fullName>
    </submittedName>
</protein>
<dbReference type="PANTHER" id="PTHR24320">
    <property type="entry name" value="RETINOL DEHYDROGENASE"/>
    <property type="match status" value="1"/>
</dbReference>
<dbReference type="InterPro" id="IPR002347">
    <property type="entry name" value="SDR_fam"/>
</dbReference>
<proteinExistence type="inferred from homology"/>
<dbReference type="SUPFAM" id="SSF51735">
    <property type="entry name" value="NAD(P)-binding Rossmann-fold domains"/>
    <property type="match status" value="1"/>
</dbReference>
<evidence type="ECO:0000313" key="5">
    <source>
        <dbReference type="Proteomes" id="UP000241462"/>
    </source>
</evidence>
<comment type="similarity">
    <text evidence="1 3">Belongs to the short-chain dehydrogenases/reductases (SDR) family.</text>
</comment>
<dbReference type="STRING" id="2025994.A0A2T2ZTD6"/>
<dbReference type="PRINTS" id="PR00081">
    <property type="entry name" value="GDHRDH"/>
</dbReference>
<dbReference type="GO" id="GO:0016491">
    <property type="term" value="F:oxidoreductase activity"/>
    <property type="evidence" value="ECO:0007669"/>
    <property type="project" value="UniProtKB-KW"/>
</dbReference>
<dbReference type="EMBL" id="KZ678731">
    <property type="protein sequence ID" value="PSR76029.1"/>
    <property type="molecule type" value="Genomic_DNA"/>
</dbReference>
<organism evidence="4 5">
    <name type="scientific">Coniella lustricola</name>
    <dbReference type="NCBI Taxonomy" id="2025994"/>
    <lineage>
        <taxon>Eukaryota</taxon>
        <taxon>Fungi</taxon>
        <taxon>Dikarya</taxon>
        <taxon>Ascomycota</taxon>
        <taxon>Pezizomycotina</taxon>
        <taxon>Sordariomycetes</taxon>
        <taxon>Sordariomycetidae</taxon>
        <taxon>Diaporthales</taxon>
        <taxon>Schizoparmaceae</taxon>
        <taxon>Coniella</taxon>
    </lineage>
</organism>
<gene>
    <name evidence="4" type="ORF">BD289DRAFT_378946</name>
</gene>